<evidence type="ECO:0000313" key="4">
    <source>
        <dbReference type="EMBL" id="EEN83640.1"/>
    </source>
</evidence>
<dbReference type="EC" id="3.1.7.2" evidence="4"/>
<dbReference type="GO" id="GO:0008893">
    <property type="term" value="F:guanosine-3',5'-bis(diphosphate) 3'-diphosphatase activity"/>
    <property type="evidence" value="ECO:0007669"/>
    <property type="project" value="UniProtKB-EC"/>
</dbReference>
<evidence type="ECO:0000313" key="5">
    <source>
        <dbReference type="Proteomes" id="UP000004295"/>
    </source>
</evidence>
<dbReference type="InterPro" id="IPR004095">
    <property type="entry name" value="TGS"/>
</dbReference>
<reference evidence="4 5" key="1">
    <citation type="submission" date="2009-04" db="EMBL/GenBank/DDBJ databases">
        <authorList>
            <person name="Sebastian Y."/>
            <person name="Madupu R."/>
            <person name="Durkin A.S."/>
            <person name="Torralba M."/>
            <person name="Methe B."/>
            <person name="Sutton G.G."/>
            <person name="Strausberg R.L."/>
            <person name="Nelson K.E."/>
        </authorList>
    </citation>
    <scope>NUCLEOTIDE SEQUENCE [LARGE SCALE GENOMIC DNA]</scope>
    <source>
        <strain evidence="5">ATCC 35406 / BCRC 14492 / JCM 8526 / NCTC 13058 / HG 370</strain>
    </source>
</reference>
<dbReference type="eggNOG" id="COG0317">
    <property type="taxonomic scope" value="Bacteria"/>
</dbReference>
<accession>C3J7Y4</accession>
<evidence type="ECO:0000256" key="1">
    <source>
        <dbReference type="ARBA" id="ARBA00007476"/>
    </source>
</evidence>
<dbReference type="STRING" id="553175.POREN0001_1227"/>
<dbReference type="Gene3D" id="3.30.460.10">
    <property type="entry name" value="Beta Polymerase, domain 2"/>
    <property type="match status" value="1"/>
</dbReference>
<dbReference type="GO" id="GO:0015969">
    <property type="term" value="P:guanosine tetraphosphate metabolic process"/>
    <property type="evidence" value="ECO:0007669"/>
    <property type="project" value="InterPro"/>
</dbReference>
<comment type="similarity">
    <text evidence="1">Belongs to the RelA/SpoT family.</text>
</comment>
<dbReference type="CDD" id="cd01668">
    <property type="entry name" value="TGS_RSH"/>
    <property type="match status" value="1"/>
</dbReference>
<organism evidence="4 5">
    <name type="scientific">Porphyromonas endodontalis (strain ATCC 35406 / DSM 24491 / JCM 8526 / CCUG 16442 / BCRC 14492 / NCTC 13058 / HG 370)</name>
    <name type="common">Bacteroides endodontalis</name>
    <dbReference type="NCBI Taxonomy" id="553175"/>
    <lineage>
        <taxon>Bacteria</taxon>
        <taxon>Pseudomonadati</taxon>
        <taxon>Bacteroidota</taxon>
        <taxon>Bacteroidia</taxon>
        <taxon>Bacteroidales</taxon>
        <taxon>Porphyromonadaceae</taxon>
        <taxon>Porphyromonas</taxon>
    </lineage>
</organism>
<keyword evidence="5" id="KW-1185">Reference proteome</keyword>
<dbReference type="Gene3D" id="3.10.20.30">
    <property type="match status" value="1"/>
</dbReference>
<dbReference type="SMART" id="SM00954">
    <property type="entry name" value="RelA_SpoT"/>
    <property type="match status" value="1"/>
</dbReference>
<proteinExistence type="inferred from homology"/>
<dbReference type="Pfam" id="PF13328">
    <property type="entry name" value="HD_4"/>
    <property type="match status" value="1"/>
</dbReference>
<dbReference type="Gene3D" id="1.10.3210.10">
    <property type="entry name" value="Hypothetical protein af1432"/>
    <property type="match status" value="1"/>
</dbReference>
<dbReference type="SUPFAM" id="SSF81271">
    <property type="entry name" value="TGS-like"/>
    <property type="match status" value="1"/>
</dbReference>
<dbReference type="GO" id="GO:0005886">
    <property type="term" value="C:plasma membrane"/>
    <property type="evidence" value="ECO:0007669"/>
    <property type="project" value="TreeGrafter"/>
</dbReference>
<sequence>MQPIDVTPEGKLNPTPPQEENYFSREEKARLLELYRELRGLPHIQVPPSVYRERLTFLVKQGCFARDEFGYNGLLRQLEVALIVSKEFNLSSVSLSAVLFYRAVYKGFFTPEEVAKFTPEGTISLIGRIRETAQIYMRRSHVEDSLFRELLLTVAEDVRVLLLIIADRLYRMRTAKKYLPEEKRREQAEEVNSYFIPLTHKLGLYAAKGELEDLYLKYTQPESFYAIKSMLGETKRAREEYLQKFVALLRQCIDSGTKRWRYEIKSRTKSISSIHNKMQKKGVSFDNIFDLTALRIIIEAPPHEEHEACWYCYSLITDKFTPDTERLRDWITTPKANGYESLQITVEGPEGRFIEIQIRTRRMDEVAERGVAAHWRYKGLKSEGELDKTLTSVRKMLETKANVSTDENEKYSLGSPKEIFVFTPRGELKKLPPKATVLDFAFAIHSNVGATAVAALVNGKNASLRTLLQNGDTVSVTTNRNQYPREDWLQIVVSSAAKNKIRQKLRERSERGLSEARATLERRFRNRHLTWDESLFNQLTRKMGYAALNEFFRDVADGKLDLNHVLEEYQRRYDAQYTTLETAAKEGTLTIPLTYEAVQTGDTPGQDNTVAGRGAGTVVIMDESLNGVDYALAQCCNPQFGDAIIAYPSRSGIRIHRKSCPNVPYLMQNNPDKLLPAEWSGLGSTQPKAHLYVEAIDDSVELVSRLISLVKNNTSVALLSYNIQTKGGLIDAEFTVQAPRPRIQALRNQVAVLPGVHSVRLRF</sequence>
<dbReference type="CDD" id="cd05399">
    <property type="entry name" value="NT_Rel-Spo_like"/>
    <property type="match status" value="1"/>
</dbReference>
<dbReference type="EMBL" id="ACNN01000005">
    <property type="protein sequence ID" value="EEN83640.1"/>
    <property type="molecule type" value="Genomic_DNA"/>
</dbReference>
<dbReference type="RefSeq" id="WP_004332107.1">
    <property type="nucleotide sequence ID" value="NZ_ACNN01000005.1"/>
</dbReference>
<dbReference type="InterPro" id="IPR043519">
    <property type="entry name" value="NT_sf"/>
</dbReference>
<keyword evidence="4" id="KW-0378">Hydrolase</keyword>
<evidence type="ECO:0000259" key="3">
    <source>
        <dbReference type="PROSITE" id="PS51880"/>
    </source>
</evidence>
<dbReference type="InterPro" id="IPR033655">
    <property type="entry name" value="TGS_RelA/SpoT"/>
</dbReference>
<dbReference type="Pfam" id="PF04607">
    <property type="entry name" value="RelA_SpoT"/>
    <property type="match status" value="1"/>
</dbReference>
<dbReference type="FunFam" id="3.10.20.30:FF:000002">
    <property type="entry name" value="GTP pyrophosphokinase (RelA/SpoT)"/>
    <property type="match status" value="1"/>
</dbReference>
<feature type="region of interest" description="Disordered" evidence="2">
    <location>
        <begin position="1"/>
        <end position="20"/>
    </location>
</feature>
<name>C3J7Y4_POREA</name>
<dbReference type="SUPFAM" id="SSF109604">
    <property type="entry name" value="HD-domain/PDEase-like"/>
    <property type="match status" value="1"/>
</dbReference>
<dbReference type="PANTHER" id="PTHR21262">
    <property type="entry name" value="GUANOSINE-3',5'-BIS DIPHOSPHATE 3'-PYROPHOSPHOHYDROLASE"/>
    <property type="match status" value="1"/>
</dbReference>
<feature type="domain" description="TGS" evidence="3">
    <location>
        <begin position="415"/>
        <end position="478"/>
    </location>
</feature>
<dbReference type="PROSITE" id="PS51880">
    <property type="entry name" value="TGS"/>
    <property type="match status" value="1"/>
</dbReference>
<dbReference type="InterPro" id="IPR012676">
    <property type="entry name" value="TGS-like"/>
</dbReference>
<dbReference type="Pfam" id="PF02824">
    <property type="entry name" value="TGS"/>
    <property type="match status" value="1"/>
</dbReference>
<dbReference type="InterPro" id="IPR012675">
    <property type="entry name" value="Beta-grasp_dom_sf"/>
</dbReference>
<dbReference type="InterPro" id="IPR007685">
    <property type="entry name" value="RelA_SpoT"/>
</dbReference>
<comment type="caution">
    <text evidence="4">The sequence shown here is derived from an EMBL/GenBank/DDBJ whole genome shotgun (WGS) entry which is preliminary data.</text>
</comment>
<evidence type="ECO:0000256" key="2">
    <source>
        <dbReference type="SAM" id="MobiDB-lite"/>
    </source>
</evidence>
<dbReference type="Proteomes" id="UP000004295">
    <property type="component" value="Unassembled WGS sequence"/>
</dbReference>
<dbReference type="PANTHER" id="PTHR21262:SF31">
    <property type="entry name" value="GTP PYROPHOSPHOKINASE"/>
    <property type="match status" value="1"/>
</dbReference>
<protein>
    <submittedName>
        <fullName evidence="4">RelA/SpoT family protein</fullName>
        <ecNumber evidence="4">3.1.7.2</ecNumber>
    </submittedName>
</protein>
<dbReference type="GeneID" id="93365544"/>
<dbReference type="SUPFAM" id="SSF81301">
    <property type="entry name" value="Nucleotidyltransferase"/>
    <property type="match status" value="1"/>
</dbReference>
<dbReference type="AlphaFoldDB" id="C3J7Y4"/>
<gene>
    <name evidence="4" type="primary">spoT</name>
    <name evidence="4" type="ORF">POREN0001_1227</name>
</gene>